<dbReference type="SUPFAM" id="SSF54427">
    <property type="entry name" value="NTF2-like"/>
    <property type="match status" value="1"/>
</dbReference>
<dbReference type="Pfam" id="PF08472">
    <property type="entry name" value="S6PP_C"/>
    <property type="match status" value="1"/>
</dbReference>
<protein>
    <submittedName>
        <fullName evidence="3">DUF3291 domain-containing protein</fullName>
    </submittedName>
</protein>
<accession>A0A6L3MZ58</accession>
<dbReference type="InterPro" id="IPR032710">
    <property type="entry name" value="NTF2-like_dom_sf"/>
</dbReference>
<dbReference type="Gene3D" id="3.10.450.50">
    <property type="match status" value="1"/>
</dbReference>
<dbReference type="GO" id="GO:0050307">
    <property type="term" value="F:sucrose-phosphate phosphatase activity"/>
    <property type="evidence" value="ECO:0007669"/>
    <property type="project" value="InterPro"/>
</dbReference>
<dbReference type="Proteomes" id="UP000473470">
    <property type="component" value="Unassembled WGS sequence"/>
</dbReference>
<evidence type="ECO:0000313" key="3">
    <source>
        <dbReference type="EMBL" id="KAB0638443.1"/>
    </source>
</evidence>
<organism evidence="3 4">
    <name type="scientific">Burkholderia stagnalis</name>
    <dbReference type="NCBI Taxonomy" id="1503054"/>
    <lineage>
        <taxon>Bacteria</taxon>
        <taxon>Pseudomonadati</taxon>
        <taxon>Pseudomonadota</taxon>
        <taxon>Betaproteobacteria</taxon>
        <taxon>Burkholderiales</taxon>
        <taxon>Burkholderiaceae</taxon>
        <taxon>Burkholderia</taxon>
        <taxon>Burkholderia cepacia complex</taxon>
    </lineage>
</organism>
<dbReference type="AlphaFoldDB" id="A0A6L3MZ58"/>
<dbReference type="Pfam" id="PF11695">
    <property type="entry name" value="DUF3291"/>
    <property type="match status" value="1"/>
</dbReference>
<name>A0A6L3MZ58_9BURK</name>
<evidence type="ECO:0000313" key="4">
    <source>
        <dbReference type="Proteomes" id="UP000473470"/>
    </source>
</evidence>
<dbReference type="EMBL" id="VZOK01000014">
    <property type="protein sequence ID" value="KAB0638443.1"/>
    <property type="molecule type" value="Genomic_DNA"/>
</dbReference>
<evidence type="ECO:0000259" key="2">
    <source>
        <dbReference type="Pfam" id="PF11695"/>
    </source>
</evidence>
<dbReference type="GO" id="GO:0005986">
    <property type="term" value="P:sucrose biosynthetic process"/>
    <property type="evidence" value="ECO:0007669"/>
    <property type="project" value="InterPro"/>
</dbReference>
<feature type="domain" description="Sucrose-phosphatase C-terminal" evidence="1">
    <location>
        <begin position="181"/>
        <end position="305"/>
    </location>
</feature>
<gene>
    <name evidence="3" type="ORF">F7R25_11725</name>
</gene>
<dbReference type="SUPFAM" id="SSF54909">
    <property type="entry name" value="Dimeric alpha+beta barrel"/>
    <property type="match status" value="1"/>
</dbReference>
<comment type="caution">
    <text evidence="3">The sequence shown here is derived from an EMBL/GenBank/DDBJ whole genome shotgun (WGS) entry which is preliminary data.</text>
</comment>
<dbReference type="RefSeq" id="WP_063895338.1">
    <property type="nucleotide sequence ID" value="NZ_CABVPM010000008.1"/>
</dbReference>
<feature type="domain" description="DUF3291" evidence="2">
    <location>
        <begin position="8"/>
        <end position="145"/>
    </location>
</feature>
<dbReference type="InterPro" id="IPR013679">
    <property type="entry name" value="SPP_C"/>
</dbReference>
<evidence type="ECO:0000259" key="1">
    <source>
        <dbReference type="Pfam" id="PF08472"/>
    </source>
</evidence>
<dbReference type="InterPro" id="IPR011008">
    <property type="entry name" value="Dimeric_a/b-barrel"/>
</dbReference>
<proteinExistence type="predicted"/>
<reference evidence="3 4" key="1">
    <citation type="submission" date="2019-09" db="EMBL/GenBank/DDBJ databases">
        <title>Draft genome sequences of 48 bacterial type strains from the CCUG.</title>
        <authorList>
            <person name="Tunovic T."/>
            <person name="Pineiro-Iglesias B."/>
            <person name="Unosson C."/>
            <person name="Inganas E."/>
            <person name="Ohlen M."/>
            <person name="Cardew S."/>
            <person name="Jensie-Markopoulos S."/>
            <person name="Salva-Serra F."/>
            <person name="Jaen-Luchoro D."/>
            <person name="Karlsson R."/>
            <person name="Svensson-Stadler L."/>
            <person name="Chun J."/>
            <person name="Moore E."/>
        </authorList>
    </citation>
    <scope>NUCLEOTIDE SEQUENCE [LARGE SCALE GENOMIC DNA]</scope>
    <source>
        <strain evidence="3 4">CCUG 65686</strain>
    </source>
</reference>
<sequence length="332" mass="37033">MTDNAYHLAQLSISHARAPLDTPLMQGFVTQLKDINALAERSPGFVWRLQTSEGDATGIRGFDDPLMLLNMSLWESVDSLRRFVYQSGHGVPFRNAAEWFHRLDGPTTALWWVPKGYIPTLADGLARLRHIQRHGPTPVAFGFRDRFVPEILPLDADYDAAVPDQSSGAERSPLVARCEGEVVGFHRDLERWLRGDVDDAAAAVARFRSSFAADSVLIAPSGRVETAASLSERLSRARGAFPDIRVWTDQFATVWETEDVALVKYREWRSFLGETTGRMSSVLFRNEPAAPGGVTWDHMHETWLEGHGPSEQPIGPSRVTAELSRLQEKDLA</sequence>
<dbReference type="InterPro" id="IPR021708">
    <property type="entry name" value="DUF3291"/>
</dbReference>